<dbReference type="VEuPathDB" id="FungiDB:PYU1_G012816"/>
<keyword evidence="6 13" id="KW-0863">Zinc-finger</keyword>
<dbReference type="InterPro" id="IPR036855">
    <property type="entry name" value="Znf_CCCH_sf"/>
</dbReference>
<dbReference type="SMART" id="SM00547">
    <property type="entry name" value="ZnF_RBZ"/>
    <property type="match status" value="1"/>
</dbReference>
<dbReference type="InterPro" id="IPR036020">
    <property type="entry name" value="WW_dom_sf"/>
</dbReference>
<evidence type="ECO:0000256" key="7">
    <source>
        <dbReference type="ARBA" id="ARBA00022833"/>
    </source>
</evidence>
<feature type="region of interest" description="Disordered" evidence="15">
    <location>
        <begin position="390"/>
        <end position="447"/>
    </location>
</feature>
<evidence type="ECO:0000256" key="1">
    <source>
        <dbReference type="ARBA" id="ARBA00004123"/>
    </source>
</evidence>
<keyword evidence="10" id="KW-0539">Nucleus</keyword>
<dbReference type="InterPro" id="IPR012677">
    <property type="entry name" value="Nucleotide-bd_a/b_plait_sf"/>
</dbReference>
<name>K3X6J4_GLOUD</name>
<protein>
    <recommendedName>
        <fullName evidence="22">Pre-mRNA-splicing factor cwc2</fullName>
    </recommendedName>
</protein>
<feature type="domain" description="RRM" evidence="17">
    <location>
        <begin position="265"/>
        <end position="343"/>
    </location>
</feature>
<sequence>MSRAGATGDLPRKLTAVGTLGDVGAAYTVYEKNWICAECNNENYARRERCYRCRARKVVAPDALVVDSKGDQHAWREALDPATNKIYYYNVETNATQWERPAEMGAAPHATGWFGRGRAGEENANKYEELNEKYLSRPARKQLDQMPTKNTHLEGAYEYNIWYDKHIGDHWSNDRGKEPAATRCVLELDAGKTKADVVSKANRYFCMHFARGMCARGADCNYYHRIPTMADENRIGMMHDCFGRERHATDRDDMSGVGNFTRNSRTLYVGGLKNVNETPKQFEATVWKHFQEWGEVESVNVIHRLSICFVRYRHRTSAEFAKEAMGNQALENDEVLNIRWAFDDPNPVAKAAAERSDHDAIVAMVQSKGMSTEAAAFSYPEQYDMPATKRQRIEGDSVASYPDTNVQYDGEQNAAEDEESSAYAQLSYADPSSGDAGEYDEAGDDEQ</sequence>
<dbReference type="EMBL" id="GL376581">
    <property type="status" value="NOT_ANNOTATED_CDS"/>
    <property type="molecule type" value="Genomic_DNA"/>
</dbReference>
<dbReference type="PROSITE" id="PS50199">
    <property type="entry name" value="ZF_RANBP2_2"/>
    <property type="match status" value="1"/>
</dbReference>
<dbReference type="PANTHER" id="PTHR14089:SF2">
    <property type="entry name" value="PRE-MRNA-SPLICING FACTOR CWC2"/>
    <property type="match status" value="1"/>
</dbReference>
<dbReference type="InterPro" id="IPR039171">
    <property type="entry name" value="Cwc2/Slt11"/>
</dbReference>
<evidence type="ECO:0000313" key="21">
    <source>
        <dbReference type="Proteomes" id="UP000019132"/>
    </source>
</evidence>
<reference evidence="21" key="1">
    <citation type="journal article" date="2010" name="Genome Biol.">
        <title>Genome sequence of the necrotrophic plant pathogen Pythium ultimum reveals original pathogenicity mechanisms and effector repertoire.</title>
        <authorList>
            <person name="Levesque C.A."/>
            <person name="Brouwer H."/>
            <person name="Cano L."/>
            <person name="Hamilton J.P."/>
            <person name="Holt C."/>
            <person name="Huitema E."/>
            <person name="Raffaele S."/>
            <person name="Robideau G.P."/>
            <person name="Thines M."/>
            <person name="Win J."/>
            <person name="Zerillo M.M."/>
            <person name="Beakes G.W."/>
            <person name="Boore J.L."/>
            <person name="Busam D."/>
            <person name="Dumas B."/>
            <person name="Ferriera S."/>
            <person name="Fuerstenberg S.I."/>
            <person name="Gachon C.M."/>
            <person name="Gaulin E."/>
            <person name="Govers F."/>
            <person name="Grenville-Briggs L."/>
            <person name="Horner N."/>
            <person name="Hostetler J."/>
            <person name="Jiang R.H."/>
            <person name="Johnson J."/>
            <person name="Krajaejun T."/>
            <person name="Lin H."/>
            <person name="Meijer H.J."/>
            <person name="Moore B."/>
            <person name="Morris P."/>
            <person name="Phuntmart V."/>
            <person name="Puiu D."/>
            <person name="Shetty J."/>
            <person name="Stajich J.E."/>
            <person name="Tripathy S."/>
            <person name="Wawra S."/>
            <person name="van West P."/>
            <person name="Whitty B.R."/>
            <person name="Coutinho P.M."/>
            <person name="Henrissat B."/>
            <person name="Martin F."/>
            <person name="Thomas P.D."/>
            <person name="Tyler B.M."/>
            <person name="De Vries R.P."/>
            <person name="Kamoun S."/>
            <person name="Yandell M."/>
            <person name="Tisserat N."/>
            <person name="Buell C.R."/>
        </authorList>
    </citation>
    <scope>NUCLEOTIDE SEQUENCE</scope>
    <source>
        <strain evidence="21">DAOM:BR144</strain>
    </source>
</reference>
<evidence type="ECO:0008006" key="22">
    <source>
        <dbReference type="Google" id="ProtNLM"/>
    </source>
</evidence>
<evidence type="ECO:0000256" key="2">
    <source>
        <dbReference type="ARBA" id="ARBA00008024"/>
    </source>
</evidence>
<dbReference type="SMART" id="SM00360">
    <property type="entry name" value="RRM"/>
    <property type="match status" value="1"/>
</dbReference>
<dbReference type="SUPFAM" id="SSF90229">
    <property type="entry name" value="CCCH zinc finger"/>
    <property type="match status" value="1"/>
</dbReference>
<evidence type="ECO:0000256" key="14">
    <source>
        <dbReference type="PROSITE-ProRule" id="PRU00723"/>
    </source>
</evidence>
<comment type="similarity">
    <text evidence="2">Belongs to the RRM CWC2 family.</text>
</comment>
<evidence type="ECO:0000256" key="8">
    <source>
        <dbReference type="ARBA" id="ARBA00022884"/>
    </source>
</evidence>
<reference evidence="20" key="3">
    <citation type="submission" date="2015-02" db="UniProtKB">
        <authorList>
            <consortium name="EnsemblProtists"/>
        </authorList>
    </citation>
    <scope>IDENTIFICATION</scope>
    <source>
        <strain evidence="20">DAOM BR144</strain>
    </source>
</reference>
<dbReference type="eggNOG" id="KOG0118">
    <property type="taxonomic scope" value="Eukaryota"/>
</dbReference>
<dbReference type="SUPFAM" id="SSF54928">
    <property type="entry name" value="RNA-binding domain, RBD"/>
    <property type="match status" value="1"/>
</dbReference>
<dbReference type="Gene3D" id="4.10.1060.10">
    <property type="entry name" value="Zinc finger, RanBP2-type"/>
    <property type="match status" value="1"/>
</dbReference>
<dbReference type="InterPro" id="IPR000571">
    <property type="entry name" value="Znf_CCCH"/>
</dbReference>
<evidence type="ECO:0000256" key="6">
    <source>
        <dbReference type="ARBA" id="ARBA00022771"/>
    </source>
</evidence>
<dbReference type="AlphaFoldDB" id="K3X6J4"/>
<feature type="compositionally biased region" description="Acidic residues" evidence="15">
    <location>
        <begin position="437"/>
        <end position="447"/>
    </location>
</feature>
<dbReference type="InterPro" id="IPR000504">
    <property type="entry name" value="RRM_dom"/>
</dbReference>
<evidence type="ECO:0000256" key="5">
    <source>
        <dbReference type="ARBA" id="ARBA00022728"/>
    </source>
</evidence>
<dbReference type="SMART" id="SM00456">
    <property type="entry name" value="WW"/>
    <property type="match status" value="1"/>
</dbReference>
<dbReference type="SUPFAM" id="SSF51045">
    <property type="entry name" value="WW domain"/>
    <property type="match status" value="1"/>
</dbReference>
<dbReference type="InterPro" id="IPR035979">
    <property type="entry name" value="RBD_domain_sf"/>
</dbReference>
<keyword evidence="9" id="KW-0508">mRNA splicing</keyword>
<evidence type="ECO:0000256" key="11">
    <source>
        <dbReference type="ARBA" id="ARBA00023306"/>
    </source>
</evidence>
<dbReference type="FunFam" id="3.30.70.330:FF:000502">
    <property type="entry name" value="Pre-mRNA-splicing factor cwc2, putative"/>
    <property type="match status" value="1"/>
</dbReference>
<dbReference type="STRING" id="431595.K3X6J4"/>
<dbReference type="SUPFAM" id="SSF90209">
    <property type="entry name" value="Ran binding protein zinc finger-like"/>
    <property type="match status" value="1"/>
</dbReference>
<keyword evidence="5" id="KW-0747">Spliceosome</keyword>
<reference evidence="21" key="2">
    <citation type="submission" date="2010-04" db="EMBL/GenBank/DDBJ databases">
        <authorList>
            <person name="Buell R."/>
            <person name="Hamilton J."/>
            <person name="Hostetler J."/>
        </authorList>
    </citation>
    <scope>NUCLEOTIDE SEQUENCE [LARGE SCALE GENOMIC DNA]</scope>
    <source>
        <strain evidence="21">DAOM:BR144</strain>
    </source>
</reference>
<comment type="subcellular location">
    <subcellularLocation>
        <location evidence="1">Nucleus</location>
    </subcellularLocation>
</comment>
<dbReference type="CDD" id="cd12360">
    <property type="entry name" value="RRM_cwf2"/>
    <property type="match status" value="1"/>
</dbReference>
<dbReference type="EnsemblProtists" id="PYU1_T012843">
    <property type="protein sequence ID" value="PYU1_T012843"/>
    <property type="gene ID" value="PYU1_G012816"/>
</dbReference>
<evidence type="ECO:0000259" key="16">
    <source>
        <dbReference type="PROSITE" id="PS50020"/>
    </source>
</evidence>
<keyword evidence="7 14" id="KW-0862">Zinc</keyword>
<evidence type="ECO:0000259" key="18">
    <source>
        <dbReference type="PROSITE" id="PS50103"/>
    </source>
</evidence>
<dbReference type="GO" id="GO:0008380">
    <property type="term" value="P:RNA splicing"/>
    <property type="evidence" value="ECO:0007669"/>
    <property type="project" value="UniProtKB-KW"/>
</dbReference>
<dbReference type="PROSITE" id="PS50020">
    <property type="entry name" value="WW_DOMAIN_2"/>
    <property type="match status" value="1"/>
</dbReference>
<feature type="zinc finger region" description="C3H1-type" evidence="14">
    <location>
        <begin position="200"/>
        <end position="227"/>
    </location>
</feature>
<dbReference type="Pfam" id="PF16131">
    <property type="entry name" value="Torus"/>
    <property type="match status" value="1"/>
</dbReference>
<keyword evidence="4 14" id="KW-0479">Metal-binding</keyword>
<keyword evidence="8 12" id="KW-0694">RNA-binding</keyword>
<dbReference type="InterPro" id="IPR001202">
    <property type="entry name" value="WW_dom"/>
</dbReference>
<dbReference type="GO" id="GO:0071006">
    <property type="term" value="C:U2-type catalytic step 1 spliceosome"/>
    <property type="evidence" value="ECO:0007669"/>
    <property type="project" value="TreeGrafter"/>
</dbReference>
<feature type="domain" description="C3H1-type" evidence="18">
    <location>
        <begin position="200"/>
        <end position="227"/>
    </location>
</feature>
<dbReference type="GO" id="GO:0008270">
    <property type="term" value="F:zinc ion binding"/>
    <property type="evidence" value="ECO:0007669"/>
    <property type="project" value="UniProtKB-KW"/>
</dbReference>
<dbReference type="InterPro" id="IPR001876">
    <property type="entry name" value="Znf_RanBP2"/>
</dbReference>
<accession>K3X6J4</accession>
<dbReference type="Gene3D" id="3.30.70.330">
    <property type="match status" value="1"/>
</dbReference>
<dbReference type="PROSITE" id="PS50102">
    <property type="entry name" value="RRM"/>
    <property type="match status" value="1"/>
</dbReference>
<dbReference type="GO" id="GO:0000974">
    <property type="term" value="C:Prp19 complex"/>
    <property type="evidence" value="ECO:0007669"/>
    <property type="project" value="TreeGrafter"/>
</dbReference>
<dbReference type="PANTHER" id="PTHR14089">
    <property type="entry name" value="PRE-MRNA-SPLICING FACTOR RBM22"/>
    <property type="match status" value="1"/>
</dbReference>
<organism evidence="20 21">
    <name type="scientific">Globisporangium ultimum (strain ATCC 200006 / CBS 805.95 / DAOM BR144)</name>
    <name type="common">Pythium ultimum</name>
    <dbReference type="NCBI Taxonomy" id="431595"/>
    <lineage>
        <taxon>Eukaryota</taxon>
        <taxon>Sar</taxon>
        <taxon>Stramenopiles</taxon>
        <taxon>Oomycota</taxon>
        <taxon>Peronosporomycetes</taxon>
        <taxon>Pythiales</taxon>
        <taxon>Pythiaceae</taxon>
        <taxon>Globisporangium</taxon>
    </lineage>
</organism>
<dbReference type="GO" id="GO:0017070">
    <property type="term" value="F:U6 snRNA binding"/>
    <property type="evidence" value="ECO:0007669"/>
    <property type="project" value="TreeGrafter"/>
</dbReference>
<dbReference type="Pfam" id="PF00076">
    <property type="entry name" value="RRM_1"/>
    <property type="match status" value="1"/>
</dbReference>
<keyword evidence="21" id="KW-1185">Reference proteome</keyword>
<dbReference type="PROSITE" id="PS50103">
    <property type="entry name" value="ZF_C3H1"/>
    <property type="match status" value="1"/>
</dbReference>
<evidence type="ECO:0000259" key="17">
    <source>
        <dbReference type="PROSITE" id="PS50102"/>
    </source>
</evidence>
<feature type="domain" description="RanBP2-type" evidence="19">
    <location>
        <begin position="30"/>
        <end position="59"/>
    </location>
</feature>
<dbReference type="InParanoid" id="K3X6J4"/>
<dbReference type="Proteomes" id="UP000019132">
    <property type="component" value="Unassembled WGS sequence"/>
</dbReference>
<dbReference type="CDD" id="cd00201">
    <property type="entry name" value="WW"/>
    <property type="match status" value="1"/>
</dbReference>
<evidence type="ECO:0000256" key="3">
    <source>
        <dbReference type="ARBA" id="ARBA00022664"/>
    </source>
</evidence>
<feature type="domain" description="WW" evidence="16">
    <location>
        <begin position="75"/>
        <end position="103"/>
    </location>
</feature>
<dbReference type="GO" id="GO:0006397">
    <property type="term" value="P:mRNA processing"/>
    <property type="evidence" value="ECO:0007669"/>
    <property type="project" value="UniProtKB-KW"/>
</dbReference>
<evidence type="ECO:0000256" key="4">
    <source>
        <dbReference type="ARBA" id="ARBA00022723"/>
    </source>
</evidence>
<dbReference type="GO" id="GO:0071007">
    <property type="term" value="C:U2-type catalytic step 2 spliceosome"/>
    <property type="evidence" value="ECO:0007669"/>
    <property type="project" value="TreeGrafter"/>
</dbReference>
<evidence type="ECO:0000256" key="15">
    <source>
        <dbReference type="SAM" id="MobiDB-lite"/>
    </source>
</evidence>
<evidence type="ECO:0000313" key="20">
    <source>
        <dbReference type="EnsemblProtists" id="PYU1_T012843"/>
    </source>
</evidence>
<proteinExistence type="inferred from homology"/>
<keyword evidence="3" id="KW-0507">mRNA processing</keyword>
<dbReference type="Gene3D" id="2.20.70.10">
    <property type="match status" value="1"/>
</dbReference>
<dbReference type="HOGENOM" id="CLU_630761_0_0_1"/>
<dbReference type="PROSITE" id="PS01358">
    <property type="entry name" value="ZF_RANBP2_1"/>
    <property type="match status" value="1"/>
</dbReference>
<dbReference type="GO" id="GO:0036002">
    <property type="term" value="F:pre-mRNA binding"/>
    <property type="evidence" value="ECO:0007669"/>
    <property type="project" value="TreeGrafter"/>
</dbReference>
<dbReference type="PROSITE" id="PS01159">
    <property type="entry name" value="WW_DOMAIN_1"/>
    <property type="match status" value="1"/>
</dbReference>
<evidence type="ECO:0000259" key="19">
    <source>
        <dbReference type="PROSITE" id="PS50199"/>
    </source>
</evidence>
<evidence type="ECO:0000256" key="13">
    <source>
        <dbReference type="PROSITE-ProRule" id="PRU00322"/>
    </source>
</evidence>
<evidence type="ECO:0000256" key="9">
    <source>
        <dbReference type="ARBA" id="ARBA00023187"/>
    </source>
</evidence>
<keyword evidence="11" id="KW-0131">Cell cycle</keyword>
<dbReference type="OMA" id="IHRKSIC"/>
<evidence type="ECO:0000256" key="10">
    <source>
        <dbReference type="ARBA" id="ARBA00023242"/>
    </source>
</evidence>
<dbReference type="Pfam" id="PF00397">
    <property type="entry name" value="WW"/>
    <property type="match status" value="1"/>
</dbReference>
<evidence type="ECO:0000256" key="12">
    <source>
        <dbReference type="PROSITE-ProRule" id="PRU00176"/>
    </source>
</evidence>
<dbReference type="InterPro" id="IPR032297">
    <property type="entry name" value="Torus"/>
</dbReference>
<dbReference type="InterPro" id="IPR036443">
    <property type="entry name" value="Znf_RanBP2_sf"/>
</dbReference>
<dbReference type="InterPro" id="IPR034181">
    <property type="entry name" value="Cwc2_RRM"/>
</dbReference>